<name>A0A1X9M813_9BACI</name>
<keyword evidence="1" id="KW-0449">Lipoprotein</keyword>
<dbReference type="PROSITE" id="PS51257">
    <property type="entry name" value="PROKAR_LIPOPROTEIN"/>
    <property type="match status" value="1"/>
</dbReference>
<accession>A0A1X9M813</accession>
<protein>
    <submittedName>
        <fullName evidence="1">Putative lipoprotein YteS</fullName>
    </submittedName>
</protein>
<dbReference type="EMBL" id="CP020814">
    <property type="protein sequence ID" value="ARK29547.1"/>
    <property type="molecule type" value="Genomic_DNA"/>
</dbReference>
<dbReference type="Proteomes" id="UP000193006">
    <property type="component" value="Chromosome"/>
</dbReference>
<sequence length="177" mass="20217">MRLTLKLLLPIVFIVIISGCNNNEDTFDLLIFSEIQNSKVEEVERFVKKADVFEEDKFTVQMHPVTYERLIVEIASHNGDLYLLDEELMSAAYDPIGLYPLDEALNEDWFLKTPREYKALNPEEGIESVYAFPLGNQSNLLNSLGVQLEKPLVAIIPIYSGNKAFSIELLQYIIESN</sequence>
<gene>
    <name evidence="1" type="primary">yteS</name>
    <name evidence="1" type="ORF">BkAM31D_06555</name>
</gene>
<evidence type="ECO:0000313" key="1">
    <source>
        <dbReference type="EMBL" id="ARK29547.1"/>
    </source>
</evidence>
<dbReference type="AlphaFoldDB" id="A0A1X9M813"/>
<dbReference type="KEGG" id="bkw:BkAM31D_06555"/>
<keyword evidence="2" id="KW-1185">Reference proteome</keyword>
<reference evidence="1 2" key="1">
    <citation type="submission" date="2017-04" db="EMBL/GenBank/DDBJ databases">
        <title>Bacillus krulwichiae AM31D Genome sequencing and assembly.</title>
        <authorList>
            <person name="Krulwich T.A."/>
            <person name="Anastor L."/>
            <person name="Ehrlich R."/>
            <person name="Ehrlich G.D."/>
            <person name="Janto B."/>
        </authorList>
    </citation>
    <scope>NUCLEOTIDE SEQUENCE [LARGE SCALE GENOMIC DNA]</scope>
    <source>
        <strain evidence="1 2">AM31D</strain>
    </source>
</reference>
<dbReference type="RefSeq" id="WP_066154181.1">
    <property type="nucleotide sequence ID" value="NZ_CP020814.1"/>
</dbReference>
<organism evidence="1 2">
    <name type="scientific">Halalkalibacter krulwichiae</name>
    <dbReference type="NCBI Taxonomy" id="199441"/>
    <lineage>
        <taxon>Bacteria</taxon>
        <taxon>Bacillati</taxon>
        <taxon>Bacillota</taxon>
        <taxon>Bacilli</taxon>
        <taxon>Bacillales</taxon>
        <taxon>Bacillaceae</taxon>
        <taxon>Halalkalibacter</taxon>
    </lineage>
</organism>
<evidence type="ECO:0000313" key="2">
    <source>
        <dbReference type="Proteomes" id="UP000193006"/>
    </source>
</evidence>
<proteinExistence type="predicted"/>
<dbReference type="STRING" id="199441.BkAM31D_06555"/>